<dbReference type="GO" id="GO:0009880">
    <property type="term" value="P:embryonic pattern specification"/>
    <property type="evidence" value="ECO:0007669"/>
    <property type="project" value="EnsemblMetazoa"/>
</dbReference>
<dbReference type="InterPro" id="IPR017970">
    <property type="entry name" value="Homeobox_CS"/>
</dbReference>
<comment type="similarity">
    <text evidence="2">Belongs to the Abd-B homeobox family.</text>
</comment>
<dbReference type="CDD" id="cd00086">
    <property type="entry name" value="homeodomain"/>
    <property type="match status" value="1"/>
</dbReference>
<dbReference type="GO" id="GO:0012501">
    <property type="term" value="P:programmed cell death"/>
    <property type="evidence" value="ECO:0007669"/>
    <property type="project" value="EnsemblMetazoa"/>
</dbReference>
<protein>
    <recommendedName>
        <fullName evidence="9">Homeobox domain-containing protein</fullName>
    </recommendedName>
</protein>
<dbReference type="GO" id="GO:0010172">
    <property type="term" value="P:embryonic body morphogenesis"/>
    <property type="evidence" value="ECO:0007669"/>
    <property type="project" value="EnsemblMetazoa"/>
</dbReference>
<evidence type="ECO:0000313" key="11">
    <source>
        <dbReference type="Proteomes" id="UP000008068"/>
    </source>
</evidence>
<evidence type="ECO:0000256" key="1">
    <source>
        <dbReference type="ARBA" id="ARBA00004123"/>
    </source>
</evidence>
<evidence type="ECO:0000313" key="10">
    <source>
        <dbReference type="EMBL" id="EGT45740.1"/>
    </source>
</evidence>
<dbReference type="AlphaFoldDB" id="G0MCA9"/>
<dbReference type="PRINTS" id="PR00024">
    <property type="entry name" value="HOMEOBOX"/>
</dbReference>
<dbReference type="Pfam" id="PF00046">
    <property type="entry name" value="Homeodomain"/>
    <property type="match status" value="1"/>
</dbReference>
<dbReference type="STRING" id="135651.G0MCA9"/>
<evidence type="ECO:0000256" key="2">
    <source>
        <dbReference type="ARBA" id="ARBA00006317"/>
    </source>
</evidence>
<evidence type="ECO:0000256" key="3">
    <source>
        <dbReference type="ARBA" id="ARBA00023125"/>
    </source>
</evidence>
<dbReference type="SUPFAM" id="SSF46689">
    <property type="entry name" value="Homeodomain-like"/>
    <property type="match status" value="1"/>
</dbReference>
<dbReference type="InterPro" id="IPR009057">
    <property type="entry name" value="Homeodomain-like_sf"/>
</dbReference>
<keyword evidence="11" id="KW-1185">Reference proteome</keyword>
<dbReference type="GO" id="GO:0110039">
    <property type="term" value="P:positive regulation of nematode male tail tip morphogenesis"/>
    <property type="evidence" value="ECO:0007669"/>
    <property type="project" value="EnsemblMetazoa"/>
</dbReference>
<sequence length="273" mass="30178">MMRDLSDPMRDLSVSDSRSDSSSSPPILPSSSSSTTSSSAMALHNAQAFWAQNLGEQASFQFGSMMYPNITSQMTCTSNTNNSTGSTTPLHQTSTSTTSSSASSSNNCNMFDFSTAAAAQQQYLYQAAGYGTWGYPAYNFQYPAIYGGSDGDFKDFKDVTLLPATTRSSSSTTPTATSTSLTSLGWTMTHEGKKKRQPYKKDQISRLEYEYTVNPYLTNKRRAELSNQLMLDEKQVKVWFQNRRMKDKKLKQRVAGPFPLGAPVTPSYERLIN</sequence>
<dbReference type="GO" id="GO:0009786">
    <property type="term" value="P:regulation of asymmetric cell division"/>
    <property type="evidence" value="ECO:0007669"/>
    <property type="project" value="EnsemblMetazoa"/>
</dbReference>
<dbReference type="PROSITE" id="PS50071">
    <property type="entry name" value="HOMEOBOX_2"/>
    <property type="match status" value="1"/>
</dbReference>
<evidence type="ECO:0000256" key="5">
    <source>
        <dbReference type="ARBA" id="ARBA00023242"/>
    </source>
</evidence>
<dbReference type="SMART" id="SM00389">
    <property type="entry name" value="HOX"/>
    <property type="match status" value="1"/>
</dbReference>
<feature type="region of interest" description="Disordered" evidence="8">
    <location>
        <begin position="1"/>
        <end position="36"/>
    </location>
</feature>
<dbReference type="GO" id="GO:0043565">
    <property type="term" value="F:sequence-specific DNA binding"/>
    <property type="evidence" value="ECO:0007669"/>
    <property type="project" value="EnsemblMetazoa"/>
</dbReference>
<evidence type="ECO:0000256" key="6">
    <source>
        <dbReference type="PROSITE-ProRule" id="PRU00108"/>
    </source>
</evidence>
<dbReference type="GO" id="GO:1902895">
    <property type="term" value="P:positive regulation of miRNA transcription"/>
    <property type="evidence" value="ECO:0007669"/>
    <property type="project" value="EnsemblMetazoa"/>
</dbReference>
<organism evidence="11">
    <name type="scientific">Caenorhabditis brenneri</name>
    <name type="common">Nematode worm</name>
    <dbReference type="NCBI Taxonomy" id="135651"/>
    <lineage>
        <taxon>Eukaryota</taxon>
        <taxon>Metazoa</taxon>
        <taxon>Ecdysozoa</taxon>
        <taxon>Nematoda</taxon>
        <taxon>Chromadorea</taxon>
        <taxon>Rhabditida</taxon>
        <taxon>Rhabditina</taxon>
        <taxon>Rhabditomorpha</taxon>
        <taxon>Rhabditoidea</taxon>
        <taxon>Rhabditidae</taxon>
        <taxon>Peloderinae</taxon>
        <taxon>Caenorhabditis</taxon>
    </lineage>
</organism>
<feature type="DNA-binding region" description="Homeobox" evidence="6">
    <location>
        <begin position="192"/>
        <end position="251"/>
    </location>
</feature>
<dbReference type="Gene3D" id="1.10.10.60">
    <property type="entry name" value="Homeodomain-like"/>
    <property type="match status" value="1"/>
</dbReference>
<dbReference type="HOGENOM" id="CLU_1205722_0_0_1"/>
<evidence type="ECO:0000256" key="7">
    <source>
        <dbReference type="RuleBase" id="RU000682"/>
    </source>
</evidence>
<dbReference type="InterPro" id="IPR046333">
    <property type="entry name" value="HXA10/ABDB-like"/>
</dbReference>
<dbReference type="PROSITE" id="PS00027">
    <property type="entry name" value="HOMEOBOX_1"/>
    <property type="match status" value="1"/>
</dbReference>
<keyword evidence="4 6" id="KW-0371">Homeobox</keyword>
<name>G0MCA9_CAEBE</name>
<dbReference type="InParanoid" id="G0MCA9"/>
<dbReference type="GO" id="GO:0005634">
    <property type="term" value="C:nucleus"/>
    <property type="evidence" value="ECO:0007669"/>
    <property type="project" value="UniProtKB-SubCell"/>
</dbReference>
<evidence type="ECO:0000256" key="8">
    <source>
        <dbReference type="SAM" id="MobiDB-lite"/>
    </source>
</evidence>
<dbReference type="InterPro" id="IPR001356">
    <property type="entry name" value="HD"/>
</dbReference>
<feature type="compositionally biased region" description="Low complexity" evidence="8">
    <location>
        <begin position="11"/>
        <end position="36"/>
    </location>
</feature>
<gene>
    <name evidence="10" type="ORF">CAEBREN_14347</name>
</gene>
<dbReference type="eggNOG" id="KOG0487">
    <property type="taxonomic scope" value="Eukaryota"/>
</dbReference>
<keyword evidence="3 6" id="KW-0238">DNA-binding</keyword>
<dbReference type="GO" id="GO:0009952">
    <property type="term" value="P:anterior/posterior pattern specification"/>
    <property type="evidence" value="ECO:0007669"/>
    <property type="project" value="EnsemblMetazoa"/>
</dbReference>
<dbReference type="PANTHER" id="PTHR45874:SF8">
    <property type="entry name" value="PROTEIN CBG23031"/>
    <property type="match status" value="1"/>
</dbReference>
<evidence type="ECO:0000259" key="9">
    <source>
        <dbReference type="PROSITE" id="PS50071"/>
    </source>
</evidence>
<dbReference type="EMBL" id="GL379789">
    <property type="protein sequence ID" value="EGT45740.1"/>
    <property type="molecule type" value="Genomic_DNA"/>
</dbReference>
<dbReference type="GO" id="GO:0045138">
    <property type="term" value="P:nematode male tail tip morphogenesis"/>
    <property type="evidence" value="ECO:0007669"/>
    <property type="project" value="EnsemblMetazoa"/>
</dbReference>
<dbReference type="OMA" id="WTMTHEG"/>
<accession>G0MCA9</accession>
<evidence type="ECO:0000256" key="4">
    <source>
        <dbReference type="ARBA" id="ARBA00023155"/>
    </source>
</evidence>
<feature type="region of interest" description="Disordered" evidence="8">
    <location>
        <begin position="78"/>
        <end position="103"/>
    </location>
</feature>
<comment type="subcellular location">
    <subcellularLocation>
        <location evidence="1 6 7">Nucleus</location>
    </subcellularLocation>
</comment>
<dbReference type="PANTHER" id="PTHR45874">
    <property type="entry name" value="HOMEOBOX PROTEIN ABDOMINAL-B"/>
    <property type="match status" value="1"/>
</dbReference>
<reference evidence="11" key="1">
    <citation type="submission" date="2011-07" db="EMBL/GenBank/DDBJ databases">
        <authorList>
            <consortium name="Caenorhabditis brenneri Sequencing and Analysis Consortium"/>
            <person name="Wilson R.K."/>
        </authorList>
    </citation>
    <scope>NUCLEOTIDE SEQUENCE [LARGE SCALE GENOMIC DNA]</scope>
    <source>
        <strain evidence="11">PB2801</strain>
    </source>
</reference>
<proteinExistence type="inferred from homology"/>
<feature type="domain" description="Homeobox" evidence="9">
    <location>
        <begin position="190"/>
        <end position="250"/>
    </location>
</feature>
<dbReference type="OrthoDB" id="6159439at2759"/>
<dbReference type="InterPro" id="IPR020479">
    <property type="entry name" value="HD_metazoa"/>
</dbReference>
<dbReference type="Proteomes" id="UP000008068">
    <property type="component" value="Unassembled WGS sequence"/>
</dbReference>
<dbReference type="GO" id="GO:0000981">
    <property type="term" value="F:DNA-binding transcription factor activity, RNA polymerase II-specific"/>
    <property type="evidence" value="ECO:0007669"/>
    <property type="project" value="InterPro"/>
</dbReference>
<keyword evidence="5 6" id="KW-0539">Nucleus</keyword>
<feature type="compositionally biased region" description="Basic and acidic residues" evidence="8">
    <location>
        <begin position="1"/>
        <end position="10"/>
    </location>
</feature>